<reference evidence="5" key="1">
    <citation type="submission" date="2020-06" db="EMBL/GenBank/DDBJ databases">
        <authorList>
            <person name="Dong N."/>
        </authorList>
    </citation>
    <scope>NUCLEOTIDE SEQUENCE</scope>
    <source>
        <strain evidence="5">210</strain>
    </source>
</reference>
<dbReference type="PANTHER" id="PTHR30349:SF64">
    <property type="entry name" value="PROPHAGE INTEGRASE INTD-RELATED"/>
    <property type="match status" value="1"/>
</dbReference>
<gene>
    <name evidence="5" type="ORF">HX095_14385</name>
</gene>
<keyword evidence="3" id="KW-0233">DNA recombination</keyword>
<dbReference type="Gene3D" id="1.10.443.10">
    <property type="entry name" value="Intergrase catalytic core"/>
    <property type="match status" value="1"/>
</dbReference>
<keyword evidence="2" id="KW-0238">DNA-binding</keyword>
<dbReference type="InterPro" id="IPR013762">
    <property type="entry name" value="Integrase-like_cat_sf"/>
</dbReference>
<dbReference type="Pfam" id="PF17293">
    <property type="entry name" value="Arm-DNA-bind_5"/>
    <property type="match status" value="1"/>
</dbReference>
<comment type="similarity">
    <text evidence="1">Belongs to the 'phage' integrase family.</text>
</comment>
<dbReference type="InterPro" id="IPR035386">
    <property type="entry name" value="Arm-DNA-bind_5"/>
</dbReference>
<dbReference type="GO" id="GO:0003677">
    <property type="term" value="F:DNA binding"/>
    <property type="evidence" value="ECO:0007669"/>
    <property type="project" value="UniProtKB-KW"/>
</dbReference>
<dbReference type="InterPro" id="IPR002104">
    <property type="entry name" value="Integrase_catalytic"/>
</dbReference>
<dbReference type="InterPro" id="IPR010998">
    <property type="entry name" value="Integrase_recombinase_N"/>
</dbReference>
<dbReference type="PANTHER" id="PTHR30349">
    <property type="entry name" value="PHAGE INTEGRASE-RELATED"/>
    <property type="match status" value="1"/>
</dbReference>
<dbReference type="RefSeq" id="WP_286486788.1">
    <property type="nucleotide sequence ID" value="NZ_JACALR010000006.1"/>
</dbReference>
<dbReference type="GO" id="GO:0006310">
    <property type="term" value="P:DNA recombination"/>
    <property type="evidence" value="ECO:0007669"/>
    <property type="project" value="UniProtKB-KW"/>
</dbReference>
<dbReference type="Pfam" id="PF00589">
    <property type="entry name" value="Phage_integrase"/>
    <property type="match status" value="1"/>
</dbReference>
<dbReference type="GO" id="GO:0015074">
    <property type="term" value="P:DNA integration"/>
    <property type="evidence" value="ECO:0007669"/>
    <property type="project" value="InterPro"/>
</dbReference>
<name>A0AAW7DLI3_9FLAO</name>
<evidence type="ECO:0000256" key="1">
    <source>
        <dbReference type="ARBA" id="ARBA00008857"/>
    </source>
</evidence>
<dbReference type="Pfam" id="PF13102">
    <property type="entry name" value="Phage_int_SAM_5"/>
    <property type="match status" value="1"/>
</dbReference>
<sequence>MQVSINLRKDKKDKSGRCPVLMTITFNSERFRFQIPDVKSSENNWNPKTQRIKQNLKKEEYNNHIEFNKIIDNHESRANEIIRYLYLNEIEPSKKFFEEKLKSKSNLIVSNNFFDCFEEFIDTNKSTKVSNTIKNYNSAKKFLNDYQEYSGEKITFDTIDIHFFERIRDYAFEIKKSLNNTFSKHIDIFKTFMRWAEERDYHKNTSFKKFKTTENEIEVIYLTKDELFHLLNFEFEKTKHSHVRDVYCFSCFTGLRFSDAYNLNRANIFDDHIKLNIQKTKTIDHIVPLNQFAKQILERYENTIYYPLPVISSQKFNEYIKQACEIAEINTPVSITRYSGQKRIDDVIPKHKLITSHTARKTFVTNSVIMGMNISVLKKITGHKKEESFRKYVNISEELKKNEMENTWDKIKQL</sequence>
<dbReference type="PROSITE" id="PS51898">
    <property type="entry name" value="TYR_RECOMBINASE"/>
    <property type="match status" value="1"/>
</dbReference>
<evidence type="ECO:0000313" key="6">
    <source>
        <dbReference type="Proteomes" id="UP001173578"/>
    </source>
</evidence>
<dbReference type="Gene3D" id="1.10.150.130">
    <property type="match status" value="1"/>
</dbReference>
<dbReference type="Proteomes" id="UP001173578">
    <property type="component" value="Unassembled WGS sequence"/>
</dbReference>
<dbReference type="EMBL" id="JACALR010000006">
    <property type="protein sequence ID" value="MDM1552396.1"/>
    <property type="molecule type" value="Genomic_DNA"/>
</dbReference>
<dbReference type="CDD" id="cd01185">
    <property type="entry name" value="INTN1_C_like"/>
    <property type="match status" value="1"/>
</dbReference>
<dbReference type="SUPFAM" id="SSF56349">
    <property type="entry name" value="DNA breaking-rejoining enzymes"/>
    <property type="match status" value="1"/>
</dbReference>
<evidence type="ECO:0000259" key="4">
    <source>
        <dbReference type="PROSITE" id="PS51898"/>
    </source>
</evidence>
<evidence type="ECO:0000256" key="3">
    <source>
        <dbReference type="ARBA" id="ARBA00023172"/>
    </source>
</evidence>
<feature type="domain" description="Tyr recombinase" evidence="4">
    <location>
        <begin position="217"/>
        <end position="405"/>
    </location>
</feature>
<dbReference type="InterPro" id="IPR011010">
    <property type="entry name" value="DNA_brk_join_enz"/>
</dbReference>
<evidence type="ECO:0000313" key="5">
    <source>
        <dbReference type="EMBL" id="MDM1552396.1"/>
    </source>
</evidence>
<comment type="caution">
    <text evidence="5">The sequence shown here is derived from an EMBL/GenBank/DDBJ whole genome shotgun (WGS) entry which is preliminary data.</text>
</comment>
<organism evidence="5 6">
    <name type="scientific">Empedobacter falsenii</name>
    <dbReference type="NCBI Taxonomy" id="343874"/>
    <lineage>
        <taxon>Bacteria</taxon>
        <taxon>Pseudomonadati</taxon>
        <taxon>Bacteroidota</taxon>
        <taxon>Flavobacteriia</taxon>
        <taxon>Flavobacteriales</taxon>
        <taxon>Weeksellaceae</taxon>
        <taxon>Empedobacter</taxon>
    </lineage>
</organism>
<reference evidence="5" key="2">
    <citation type="journal article" date="2022" name="Sci. Total Environ.">
        <title>Prevalence, transmission, and molecular epidemiology of tet(X)-positive bacteria among humans, animals, and environmental niches in China: An epidemiological, and genomic-based study.</title>
        <authorList>
            <person name="Dong N."/>
            <person name="Zeng Y."/>
            <person name="Cai C."/>
            <person name="Sun C."/>
            <person name="Lu J."/>
            <person name="Liu C."/>
            <person name="Zhou H."/>
            <person name="Sun Q."/>
            <person name="Shu L."/>
            <person name="Wang H."/>
            <person name="Wang Y."/>
            <person name="Wang S."/>
            <person name="Wu C."/>
            <person name="Chan E.W."/>
            <person name="Chen G."/>
            <person name="Shen Z."/>
            <person name="Chen S."/>
            <person name="Zhang R."/>
        </authorList>
    </citation>
    <scope>NUCLEOTIDE SEQUENCE</scope>
    <source>
        <strain evidence="5">210</strain>
    </source>
</reference>
<dbReference type="InterPro" id="IPR025269">
    <property type="entry name" value="SAM-like_dom"/>
</dbReference>
<dbReference type="AlphaFoldDB" id="A0AAW7DLI3"/>
<proteinExistence type="inferred from homology"/>
<accession>A0AAW7DLI3</accession>
<protein>
    <submittedName>
        <fullName evidence="5">Site-specific integrase</fullName>
    </submittedName>
</protein>
<evidence type="ECO:0000256" key="2">
    <source>
        <dbReference type="ARBA" id="ARBA00023125"/>
    </source>
</evidence>
<dbReference type="InterPro" id="IPR050090">
    <property type="entry name" value="Tyrosine_recombinase_XerCD"/>
</dbReference>